<proteinExistence type="predicted"/>
<evidence type="ECO:0000313" key="2">
    <source>
        <dbReference type="EMBL" id="KAK1745205.1"/>
    </source>
</evidence>
<accession>A0AAD8YHI0</accession>
<reference evidence="2" key="1">
    <citation type="submission" date="2023-06" db="EMBL/GenBank/DDBJ databases">
        <title>Survivors Of The Sea: Transcriptome response of Skeletonema marinoi to long-term dormancy.</title>
        <authorList>
            <person name="Pinder M.I.M."/>
            <person name="Kourtchenko O."/>
            <person name="Robertson E.K."/>
            <person name="Larsson T."/>
            <person name="Maumus F."/>
            <person name="Osuna-Cruz C.M."/>
            <person name="Vancaester E."/>
            <person name="Stenow R."/>
            <person name="Vandepoele K."/>
            <person name="Ploug H."/>
            <person name="Bruchert V."/>
            <person name="Godhe A."/>
            <person name="Topel M."/>
        </authorList>
    </citation>
    <scope>NUCLEOTIDE SEQUENCE</scope>
    <source>
        <strain evidence="2">R05AC</strain>
    </source>
</reference>
<feature type="region of interest" description="Disordered" evidence="1">
    <location>
        <begin position="1"/>
        <end position="167"/>
    </location>
</feature>
<organism evidence="2 3">
    <name type="scientific">Skeletonema marinoi</name>
    <dbReference type="NCBI Taxonomy" id="267567"/>
    <lineage>
        <taxon>Eukaryota</taxon>
        <taxon>Sar</taxon>
        <taxon>Stramenopiles</taxon>
        <taxon>Ochrophyta</taxon>
        <taxon>Bacillariophyta</taxon>
        <taxon>Coscinodiscophyceae</taxon>
        <taxon>Thalassiosirophycidae</taxon>
        <taxon>Thalassiosirales</taxon>
        <taxon>Skeletonemataceae</taxon>
        <taxon>Skeletonema</taxon>
        <taxon>Skeletonema marinoi-dohrnii complex</taxon>
    </lineage>
</organism>
<feature type="compositionally biased region" description="Acidic residues" evidence="1">
    <location>
        <begin position="81"/>
        <end position="111"/>
    </location>
</feature>
<evidence type="ECO:0000313" key="3">
    <source>
        <dbReference type="Proteomes" id="UP001224775"/>
    </source>
</evidence>
<feature type="compositionally biased region" description="Basic residues" evidence="1">
    <location>
        <begin position="190"/>
        <end position="202"/>
    </location>
</feature>
<feature type="compositionally biased region" description="Basic and acidic residues" evidence="1">
    <location>
        <begin position="121"/>
        <end position="138"/>
    </location>
</feature>
<evidence type="ECO:0000256" key="1">
    <source>
        <dbReference type="SAM" id="MobiDB-lite"/>
    </source>
</evidence>
<dbReference type="Proteomes" id="UP001224775">
    <property type="component" value="Unassembled WGS sequence"/>
</dbReference>
<comment type="caution">
    <text evidence="2">The sequence shown here is derived from an EMBL/GenBank/DDBJ whole genome shotgun (WGS) entry which is preliminary data.</text>
</comment>
<dbReference type="EMBL" id="JATAAI010000006">
    <property type="protein sequence ID" value="KAK1745205.1"/>
    <property type="molecule type" value="Genomic_DNA"/>
</dbReference>
<sequence>PRNRSIGTIVSTPPPPNPPLALALDYTTTISSRMRKSTRQAKTAAKAKLSGAIQSSDVQKNKKIVFDDDVSDADDSQHDGEENENLEEDSNDSDSESVQEDAGESDDDNVEEVTGSAARESTQKLRDAERKMAKDSTVPKKKRKKNVEVAKLTEPDEGSDNDDEVDELLTDDFLAMVDSERADQLQKAKQDKKKRKLQEKKRLGKHTTFVVDDDYNLIDAPQKMSQNIEVVALGGVGTDTDAMFDDHSRQHLISATIGTAPSKAAVAFARGSLSSGTSMARGSSGKKRTSKKEETWKRSRKMNSLVARSRTGNAAALFVRKR</sequence>
<feature type="region of interest" description="Disordered" evidence="1">
    <location>
        <begin position="274"/>
        <end position="300"/>
    </location>
</feature>
<name>A0AAD8YHI0_9STRA</name>
<dbReference type="AlphaFoldDB" id="A0AAD8YHI0"/>
<feature type="compositionally biased region" description="Acidic residues" evidence="1">
    <location>
        <begin position="155"/>
        <end position="167"/>
    </location>
</feature>
<feature type="region of interest" description="Disordered" evidence="1">
    <location>
        <begin position="181"/>
        <end position="202"/>
    </location>
</feature>
<keyword evidence="3" id="KW-1185">Reference proteome</keyword>
<feature type="compositionally biased region" description="Polar residues" evidence="1">
    <location>
        <begin position="1"/>
        <end position="11"/>
    </location>
</feature>
<gene>
    <name evidence="2" type="ORF">QTG54_004496</name>
</gene>
<protein>
    <submittedName>
        <fullName evidence="2">Uncharacterized protein</fullName>
    </submittedName>
</protein>
<feature type="non-terminal residue" evidence="2">
    <location>
        <position position="1"/>
    </location>
</feature>